<accession>A0ACC0A269</accession>
<name>A0ACC0A269_CATRO</name>
<dbReference type="Proteomes" id="UP001060085">
    <property type="component" value="Linkage Group LG07"/>
</dbReference>
<organism evidence="1 2">
    <name type="scientific">Catharanthus roseus</name>
    <name type="common">Madagascar periwinkle</name>
    <name type="synonym">Vinca rosea</name>
    <dbReference type="NCBI Taxonomy" id="4058"/>
    <lineage>
        <taxon>Eukaryota</taxon>
        <taxon>Viridiplantae</taxon>
        <taxon>Streptophyta</taxon>
        <taxon>Embryophyta</taxon>
        <taxon>Tracheophyta</taxon>
        <taxon>Spermatophyta</taxon>
        <taxon>Magnoliopsida</taxon>
        <taxon>eudicotyledons</taxon>
        <taxon>Gunneridae</taxon>
        <taxon>Pentapetalae</taxon>
        <taxon>asterids</taxon>
        <taxon>lamiids</taxon>
        <taxon>Gentianales</taxon>
        <taxon>Apocynaceae</taxon>
        <taxon>Rauvolfioideae</taxon>
        <taxon>Vinceae</taxon>
        <taxon>Catharanthinae</taxon>
        <taxon>Catharanthus</taxon>
    </lineage>
</organism>
<proteinExistence type="predicted"/>
<comment type="caution">
    <text evidence="1">The sequence shown here is derived from an EMBL/GenBank/DDBJ whole genome shotgun (WGS) entry which is preliminary data.</text>
</comment>
<dbReference type="EMBL" id="CM044707">
    <property type="protein sequence ID" value="KAI5654062.1"/>
    <property type="molecule type" value="Genomic_DNA"/>
</dbReference>
<reference evidence="2" key="1">
    <citation type="journal article" date="2023" name="Nat. Plants">
        <title>Single-cell RNA sequencing provides a high-resolution roadmap for understanding the multicellular compartmentation of specialized metabolism.</title>
        <authorList>
            <person name="Sun S."/>
            <person name="Shen X."/>
            <person name="Li Y."/>
            <person name="Li Y."/>
            <person name="Wang S."/>
            <person name="Li R."/>
            <person name="Zhang H."/>
            <person name="Shen G."/>
            <person name="Guo B."/>
            <person name="Wei J."/>
            <person name="Xu J."/>
            <person name="St-Pierre B."/>
            <person name="Chen S."/>
            <person name="Sun C."/>
        </authorList>
    </citation>
    <scope>NUCLEOTIDE SEQUENCE [LARGE SCALE GENOMIC DNA]</scope>
</reference>
<keyword evidence="2" id="KW-1185">Reference proteome</keyword>
<evidence type="ECO:0000313" key="1">
    <source>
        <dbReference type="EMBL" id="KAI5654062.1"/>
    </source>
</evidence>
<sequence>MVEEVLCLSTQRGYMVFYRNHEESNVLIDIVVAHPTSIAMIRTYNMPLLEAVGMTPIGKNFTMATTFIHIDQNMLAKSTEMVKDEEVTQRFVNGLWHKLINEIYEAKYQRKLEVLKTRVWTYQMLHFGVDTTNCAESEHSVLKLWLSMCQGQIAEIKTSLEISKLKEKYAAKRNAILTNISNKISHLALKKIWLEIKKERALVENPENKDENQWPEIRRRMSYDLHQHMNMYVQLFRSLERVYELIKKTNWEEDSAPYEHFMDTPDHLYVIVNTFNFCVVLITRSGSTIVLPLYSNMDCTAGTLFIGFISKQDHFIQLQLRDECSLPQMQVQCQYHRDVSFVTMLY</sequence>
<evidence type="ECO:0000313" key="2">
    <source>
        <dbReference type="Proteomes" id="UP001060085"/>
    </source>
</evidence>
<gene>
    <name evidence="1" type="ORF">M9H77_31249</name>
</gene>
<protein>
    <submittedName>
        <fullName evidence="1">Uncharacterized protein</fullName>
    </submittedName>
</protein>